<name>A0A8H4LGU1_9HYPO</name>
<organism evidence="3 4">
    <name type="scientific">Fusarium albosuccineum</name>
    <dbReference type="NCBI Taxonomy" id="1237068"/>
    <lineage>
        <taxon>Eukaryota</taxon>
        <taxon>Fungi</taxon>
        <taxon>Dikarya</taxon>
        <taxon>Ascomycota</taxon>
        <taxon>Pezizomycotina</taxon>
        <taxon>Sordariomycetes</taxon>
        <taxon>Hypocreomycetidae</taxon>
        <taxon>Hypocreales</taxon>
        <taxon>Nectriaceae</taxon>
        <taxon>Fusarium</taxon>
        <taxon>Fusarium decemcellulare species complex</taxon>
    </lineage>
</organism>
<feature type="compositionally biased region" description="Gly residues" evidence="1">
    <location>
        <begin position="135"/>
        <end position="152"/>
    </location>
</feature>
<sequence>MQYRVLLATVMVLVTKSLATPVVEPRQADLPVEPLLPSESFPWFNYARSSNRNLGTSLIPTISTSTPATGTPTPVTGSVLPAPTGAQASPLEALQQLIDLLTSLTGGLARRSAADLATYDLAHKLLDEFFQSNGGLPGPRGPGGPGGLGGLGVPDNFGKRQQ</sequence>
<feature type="chain" id="PRO_5034500418" evidence="2">
    <location>
        <begin position="20"/>
        <end position="162"/>
    </location>
</feature>
<keyword evidence="4" id="KW-1185">Reference proteome</keyword>
<accession>A0A8H4LGU1</accession>
<feature type="signal peptide" evidence="2">
    <location>
        <begin position="1"/>
        <end position="19"/>
    </location>
</feature>
<comment type="caution">
    <text evidence="3">The sequence shown here is derived from an EMBL/GenBank/DDBJ whole genome shotgun (WGS) entry which is preliminary data.</text>
</comment>
<dbReference type="EMBL" id="JAADYS010000483">
    <property type="protein sequence ID" value="KAF4469390.1"/>
    <property type="molecule type" value="Genomic_DNA"/>
</dbReference>
<proteinExistence type="predicted"/>
<evidence type="ECO:0000256" key="1">
    <source>
        <dbReference type="SAM" id="MobiDB-lite"/>
    </source>
</evidence>
<evidence type="ECO:0000256" key="2">
    <source>
        <dbReference type="SAM" id="SignalP"/>
    </source>
</evidence>
<evidence type="ECO:0000313" key="3">
    <source>
        <dbReference type="EMBL" id="KAF4469390.1"/>
    </source>
</evidence>
<keyword evidence="2" id="KW-0732">Signal</keyword>
<gene>
    <name evidence="3" type="ORF">FALBO_3708</name>
</gene>
<dbReference type="AlphaFoldDB" id="A0A8H4LGU1"/>
<feature type="region of interest" description="Disordered" evidence="1">
    <location>
        <begin position="133"/>
        <end position="162"/>
    </location>
</feature>
<reference evidence="3 4" key="1">
    <citation type="submission" date="2020-01" db="EMBL/GenBank/DDBJ databases">
        <title>Identification and distribution of gene clusters putatively required for synthesis of sphingolipid metabolism inhibitors in phylogenetically diverse species of the filamentous fungus Fusarium.</title>
        <authorList>
            <person name="Kim H.-S."/>
            <person name="Busman M."/>
            <person name="Brown D.W."/>
            <person name="Divon H."/>
            <person name="Uhlig S."/>
            <person name="Proctor R.H."/>
        </authorList>
    </citation>
    <scope>NUCLEOTIDE SEQUENCE [LARGE SCALE GENOMIC DNA]</scope>
    <source>
        <strain evidence="3 4">NRRL 20459</strain>
    </source>
</reference>
<evidence type="ECO:0000313" key="4">
    <source>
        <dbReference type="Proteomes" id="UP000554235"/>
    </source>
</evidence>
<protein>
    <submittedName>
        <fullName evidence="3">Uncharacterized protein</fullName>
    </submittedName>
</protein>
<dbReference type="Proteomes" id="UP000554235">
    <property type="component" value="Unassembled WGS sequence"/>
</dbReference>